<dbReference type="PANTHER" id="PTHR11552:SF147">
    <property type="entry name" value="CHOLINE DEHYDROGENASE, MITOCHONDRIAL"/>
    <property type="match status" value="1"/>
</dbReference>
<feature type="chain" id="PRO_5042277071" evidence="7">
    <location>
        <begin position="20"/>
        <end position="588"/>
    </location>
</feature>
<dbReference type="SUPFAM" id="SSF51905">
    <property type="entry name" value="FAD/NAD(P)-binding domain"/>
    <property type="match status" value="1"/>
</dbReference>
<evidence type="ECO:0000256" key="1">
    <source>
        <dbReference type="ARBA" id="ARBA00001974"/>
    </source>
</evidence>
<dbReference type="EMBL" id="JARKIE010000115">
    <property type="protein sequence ID" value="KAJ7681664.1"/>
    <property type="molecule type" value="Genomic_DNA"/>
</dbReference>
<evidence type="ECO:0000256" key="2">
    <source>
        <dbReference type="ARBA" id="ARBA00010790"/>
    </source>
</evidence>
<feature type="binding site" evidence="6">
    <location>
        <position position="265"/>
    </location>
    <ligand>
        <name>FAD</name>
        <dbReference type="ChEBI" id="CHEBI:57692"/>
    </ligand>
</feature>
<proteinExistence type="inferred from homology"/>
<comment type="caution">
    <text evidence="9">The sequence shown here is derived from an EMBL/GenBank/DDBJ whole genome shotgun (WGS) entry which is preliminary data.</text>
</comment>
<dbReference type="Gene3D" id="3.30.560.10">
    <property type="entry name" value="Glucose Oxidase, domain 3"/>
    <property type="match status" value="1"/>
</dbReference>
<feature type="signal peptide" evidence="7">
    <location>
        <begin position="1"/>
        <end position="19"/>
    </location>
</feature>
<dbReference type="InterPro" id="IPR036188">
    <property type="entry name" value="FAD/NAD-bd_sf"/>
</dbReference>
<accession>A0AAD7GEK5</accession>
<keyword evidence="7" id="KW-0732">Signal</keyword>
<dbReference type="Pfam" id="PF00732">
    <property type="entry name" value="GMC_oxred_N"/>
    <property type="match status" value="1"/>
</dbReference>
<evidence type="ECO:0000256" key="6">
    <source>
        <dbReference type="PIRSR" id="PIRSR000137-2"/>
    </source>
</evidence>
<dbReference type="Pfam" id="PF05199">
    <property type="entry name" value="GMC_oxred_C"/>
    <property type="match status" value="1"/>
</dbReference>
<dbReference type="GO" id="GO:0050660">
    <property type="term" value="F:flavin adenine dinucleotide binding"/>
    <property type="evidence" value="ECO:0007669"/>
    <property type="project" value="InterPro"/>
</dbReference>
<keyword evidence="4 6" id="KW-0274">FAD</keyword>
<gene>
    <name evidence="9" type="ORF">B0H17DRAFT_1181940</name>
</gene>
<evidence type="ECO:0000259" key="8">
    <source>
        <dbReference type="PROSITE" id="PS00624"/>
    </source>
</evidence>
<dbReference type="SUPFAM" id="SSF54373">
    <property type="entry name" value="FAD-linked reductases, C-terminal domain"/>
    <property type="match status" value="1"/>
</dbReference>
<comment type="cofactor">
    <cofactor evidence="1 6">
        <name>FAD</name>
        <dbReference type="ChEBI" id="CHEBI:57692"/>
    </cofactor>
</comment>
<feature type="active site" description="Proton acceptor" evidence="5">
    <location>
        <position position="524"/>
    </location>
</feature>
<dbReference type="GO" id="GO:0016614">
    <property type="term" value="F:oxidoreductase activity, acting on CH-OH group of donors"/>
    <property type="evidence" value="ECO:0007669"/>
    <property type="project" value="InterPro"/>
</dbReference>
<evidence type="ECO:0000313" key="10">
    <source>
        <dbReference type="Proteomes" id="UP001221757"/>
    </source>
</evidence>
<dbReference type="PROSITE" id="PS00624">
    <property type="entry name" value="GMC_OXRED_2"/>
    <property type="match status" value="1"/>
</dbReference>
<dbReference type="Proteomes" id="UP001221757">
    <property type="component" value="Unassembled WGS sequence"/>
</dbReference>
<keyword evidence="10" id="KW-1185">Reference proteome</keyword>
<evidence type="ECO:0000256" key="7">
    <source>
        <dbReference type="SAM" id="SignalP"/>
    </source>
</evidence>
<feature type="active site" description="Proton acceptor" evidence="5">
    <location>
        <position position="568"/>
    </location>
</feature>
<comment type="similarity">
    <text evidence="2">Belongs to the GMC oxidoreductase family.</text>
</comment>
<evidence type="ECO:0000256" key="5">
    <source>
        <dbReference type="PIRSR" id="PIRSR000137-1"/>
    </source>
</evidence>
<sequence>MARFPCLLLLSLGISRCWASIIGNVADLNKLGLTFDFIVVGGGGAGNVVANRLSEIPTNKVLVLEAGGSNANVLDIMVPFFCPSASLPNTPQDWNFTTTPQTGLNGRSIDYPRGLGLGGSTSVNCQIYTRGSKEDFDRWAKVTGDDGWSWNSLIPYQRKNERFSLQTSDHHNITGQFNPAVHGYDGINTVSLAGFPSPLDARVIKTTTESKEFPFNLDMNSGYPIGIGWGQATIKNGSRSSSATSYLAPQFVARPNLYVLLNARVTRVLQTSTGAFRTVEFVQTPNGKLITLTAKKEVILSAGSVGTPTILLHSGIGDASTLTSLGIKSLHNLPSVGQNLTDHPLAFASFLVNSNNTFETAERNATLAAQELAQWNTTRTGPLVDNVLSHIGFFRVPTLVHQYPDPAAGPNTAHYEFFVSNGLAGPPPATGNFMTLTCVVVAPIARGSVTLSSNNVLAAPNINPNLLTSDSDLFIMREAMKSALRFASAPAWAGYIISPVGVNFNSTDAELDTFIRATAATIYHAAGTASMSPKGAKWGVVDPDLLVKGLTGLRIVDLSVAPFIPSAHTQAATYMIAERAADLIKASY</sequence>
<evidence type="ECO:0000313" key="9">
    <source>
        <dbReference type="EMBL" id="KAJ7681664.1"/>
    </source>
</evidence>
<dbReference type="InterPro" id="IPR007867">
    <property type="entry name" value="GMC_OxRtase_C"/>
</dbReference>
<dbReference type="AlphaFoldDB" id="A0AAD7GEK5"/>
<organism evidence="9 10">
    <name type="scientific">Mycena rosella</name>
    <name type="common">Pink bonnet</name>
    <name type="synonym">Agaricus rosellus</name>
    <dbReference type="NCBI Taxonomy" id="1033263"/>
    <lineage>
        <taxon>Eukaryota</taxon>
        <taxon>Fungi</taxon>
        <taxon>Dikarya</taxon>
        <taxon>Basidiomycota</taxon>
        <taxon>Agaricomycotina</taxon>
        <taxon>Agaricomycetes</taxon>
        <taxon>Agaricomycetidae</taxon>
        <taxon>Agaricales</taxon>
        <taxon>Marasmiineae</taxon>
        <taxon>Mycenaceae</taxon>
        <taxon>Mycena</taxon>
    </lineage>
</organism>
<evidence type="ECO:0000256" key="3">
    <source>
        <dbReference type="ARBA" id="ARBA00022630"/>
    </source>
</evidence>
<dbReference type="Gene3D" id="3.50.50.60">
    <property type="entry name" value="FAD/NAD(P)-binding domain"/>
    <property type="match status" value="1"/>
</dbReference>
<protein>
    <submittedName>
        <fullName evidence="9">Alcohol oxidase</fullName>
    </submittedName>
</protein>
<dbReference type="PIRSF" id="PIRSF000137">
    <property type="entry name" value="Alcohol_oxidase"/>
    <property type="match status" value="1"/>
</dbReference>
<dbReference type="PANTHER" id="PTHR11552">
    <property type="entry name" value="GLUCOSE-METHANOL-CHOLINE GMC OXIDOREDUCTASE"/>
    <property type="match status" value="1"/>
</dbReference>
<dbReference type="InterPro" id="IPR000172">
    <property type="entry name" value="GMC_OxRdtase_N"/>
</dbReference>
<feature type="domain" description="Glucose-methanol-choline oxidoreductase N-terminal" evidence="8">
    <location>
        <begin position="303"/>
        <end position="317"/>
    </location>
</feature>
<name>A0AAD7GEK5_MYCRO</name>
<reference evidence="9" key="1">
    <citation type="submission" date="2023-03" db="EMBL/GenBank/DDBJ databases">
        <title>Massive genome expansion in bonnet fungi (Mycena s.s.) driven by repeated elements and novel gene families across ecological guilds.</title>
        <authorList>
            <consortium name="Lawrence Berkeley National Laboratory"/>
            <person name="Harder C.B."/>
            <person name="Miyauchi S."/>
            <person name="Viragh M."/>
            <person name="Kuo A."/>
            <person name="Thoen E."/>
            <person name="Andreopoulos B."/>
            <person name="Lu D."/>
            <person name="Skrede I."/>
            <person name="Drula E."/>
            <person name="Henrissat B."/>
            <person name="Morin E."/>
            <person name="Kohler A."/>
            <person name="Barry K."/>
            <person name="LaButti K."/>
            <person name="Morin E."/>
            <person name="Salamov A."/>
            <person name="Lipzen A."/>
            <person name="Mereny Z."/>
            <person name="Hegedus B."/>
            <person name="Baldrian P."/>
            <person name="Stursova M."/>
            <person name="Weitz H."/>
            <person name="Taylor A."/>
            <person name="Grigoriev I.V."/>
            <person name="Nagy L.G."/>
            <person name="Martin F."/>
            <person name="Kauserud H."/>
        </authorList>
    </citation>
    <scope>NUCLEOTIDE SEQUENCE</scope>
    <source>
        <strain evidence="9">CBHHK067</strain>
    </source>
</reference>
<evidence type="ECO:0000256" key="4">
    <source>
        <dbReference type="ARBA" id="ARBA00022827"/>
    </source>
</evidence>
<dbReference type="InterPro" id="IPR012132">
    <property type="entry name" value="GMC_OxRdtase"/>
</dbReference>
<keyword evidence="3" id="KW-0285">Flavoprotein</keyword>